<feature type="region of interest" description="Disordered" evidence="1">
    <location>
        <begin position="2134"/>
        <end position="2154"/>
    </location>
</feature>
<accession>A0A1B6EAB5</accession>
<name>A0A1B6EAB5_9HEMI</name>
<feature type="region of interest" description="Disordered" evidence="1">
    <location>
        <begin position="1713"/>
        <end position="1740"/>
    </location>
</feature>
<feature type="region of interest" description="Disordered" evidence="1">
    <location>
        <begin position="1960"/>
        <end position="2021"/>
    </location>
</feature>
<organism evidence="2">
    <name type="scientific">Clastoptera arizonana</name>
    <name type="common">Arizona spittle bug</name>
    <dbReference type="NCBI Taxonomy" id="38151"/>
    <lineage>
        <taxon>Eukaryota</taxon>
        <taxon>Metazoa</taxon>
        <taxon>Ecdysozoa</taxon>
        <taxon>Arthropoda</taxon>
        <taxon>Hexapoda</taxon>
        <taxon>Insecta</taxon>
        <taxon>Pterygota</taxon>
        <taxon>Neoptera</taxon>
        <taxon>Paraneoptera</taxon>
        <taxon>Hemiptera</taxon>
        <taxon>Auchenorrhyncha</taxon>
        <taxon>Cercopoidea</taxon>
        <taxon>Clastopteridae</taxon>
        <taxon>Clastoptera</taxon>
    </lineage>
</organism>
<feature type="compositionally biased region" description="Low complexity" evidence="1">
    <location>
        <begin position="108"/>
        <end position="121"/>
    </location>
</feature>
<evidence type="ECO:0000313" key="2">
    <source>
        <dbReference type="EMBL" id="JAS34857.1"/>
    </source>
</evidence>
<gene>
    <name evidence="2" type="ORF">g.25912</name>
</gene>
<feature type="compositionally biased region" description="Polar residues" evidence="1">
    <location>
        <begin position="144"/>
        <end position="159"/>
    </location>
</feature>
<feature type="compositionally biased region" description="Basic and acidic residues" evidence="1">
    <location>
        <begin position="762"/>
        <end position="793"/>
    </location>
</feature>
<reference evidence="2" key="1">
    <citation type="submission" date="2015-12" db="EMBL/GenBank/DDBJ databases">
        <title>De novo transcriptome assembly of four potential Pierce s Disease insect vectors from Arizona vineyards.</title>
        <authorList>
            <person name="Tassone E.E."/>
        </authorList>
    </citation>
    <scope>NUCLEOTIDE SEQUENCE</scope>
</reference>
<feature type="compositionally biased region" description="Basic and acidic residues" evidence="1">
    <location>
        <begin position="78"/>
        <end position="88"/>
    </location>
</feature>
<feature type="region of interest" description="Disordered" evidence="1">
    <location>
        <begin position="45"/>
        <end position="159"/>
    </location>
</feature>
<sequence>MEGQVDKISPESKEELISVKGKIGTGSPDLIKSSKKPIILGVVQSSSGGKINMGNVVRKRRWDQPPEEEPQPTESSNIEDKHKTELVKNTKTVSECGENFEKNTITKSSSEIQPTSSSSEEVPAKPQRIKLIRPKSNIAKNPKSDVSSNLDITENTNITSDKVESNFKISSESKILDSTNESNKMEKSTADNPTLKSSALLMISSYDDSPSEDSQTELDSYSVEEEINTELGNQNEYETVDDKDEEIQNKDDIIWNKIEETSPIKTENIVMPESKTLVDLSIEDEMEKMFASNDLPVKRSEEAISTLSSNKILEEHDSISSNFENCVSIKENIDIEFNDSNLLIDSNESKKEITIEIKSNQDIELKLEKEEESKVSDHEIQITETLNSLRVMKADVEKDQVLSEIVKISTEVNQDLPIIKEDSFKNIVLINELKSINSISDTTDNETITNLNESIITSSDEIMEADNVLKQSEIKTVEDKGTNENIVEINEHLVDGKVGQALSVPTVNIICTDNDKRVIEIDEVVISEEIVQVEPINKIPEIQTKTKNKESGLQSIVGDEIKEIFSENNDREVVKQDTIKIDSEVNLNEIESDSDKAITNPIKFHDDISDVGKILDTENENTIDNLCDNFGIQNTSDCEMLEDEKTKNQLEVDISEQNQDIVDSIVENNDFVNKDEKMLIENKLRIDNMQENNSTENEIGKKDFINADNQFKLDLLEQSVDTNRSSVEEEDGLKEDEEMLLENEPIIDDIVNCTVQNAEDTRKFNDKDEKNKQNLFENKSKPNDELDKNHEGISDNELINKNTLNEILEMNDNDTDGNEENMNNSIVESFNDDTCTENILENDICELSEANNIHLDNHKTLDQERTCDKIMLQEDKVLGNEVDINACETDLKESGDSKSSSIVEKQAENAENMPISDNLEEIVKYDSRHIDKPVEALSEYSNIILNDVNEKVDCESTIIYNLEELVSESCIDLGDNEISISEQDSKLDNVKGSHVEEDDVISGNNEIELEMGVSYTVHSDDEDELLNITAIKKSDSISSLMEDELLEENVKNESTKKDNISLEEDKHNFSVVKSKNYLTKLDENDETIISDSANIADDVNLDAKLQTKVLDTMTSIENEVLTVSEEIVETETFNVFHLKDNTHELVNVTEKIGEMSKDVNQGKSFSKDLNEEKMMDEHENVKNDISLEKLQEGEEKENQDIVKDLPENINSECVTVKDDQITTDNENVLQTNSILIEEVDVHKDVKIPKLTIKRKLDIDDSVINVKIANTEKFESFIAVKEVPQPITSNKTEDVQEKIVHIELIDKSAIQPTQSCDNVKGNINKGVKSSKLKLEEQSVREEVSRPFKVLDDQNTAIKIDTKTTDNISLKVGDRIAVKDIEYKPLHVEKNLEIVKKDLQDKEAEHLPLKTKIILKKTETTSDSSSLDSKSVQLGKEMLLKTSTEKYKGITIKPIQPPEATGSLSHKIDANTSSVVLTSTKNIVKQLPQTKLEPITLKLSKDNPVIMRSQSLSPKKSSDNFKAQVSKAQSMSPQSKTLGYTLKIGKDSTQIIPKETSSVHSGVKTPDISKMEHLFKNSVLTITPITPEQQESQKLSKITLKLSKAGGHPEIKNDDKSETWKTVNKLPEVDIISIGKSANLNQSGSGLKRKEITEGYGFEKKIKLDSNHEQGEGSSSKLQGLLTKAFPNVSTSSPIFQMQMPRNEQITMEPRVTTITGPRKRGRPRKIIPPGIHPVSNERFGSTGFTRNSNSEGSMFPVPLFNLSDPLVETDPQNIFPNQVQPSNNRPQRSCRGRIRLPMVRTRRPRGSGILRGVMRGRGRGRGIKQMMAEMLLMGKARSNDHSITIKQENVQDEVSLIPSDHSFHKSIENFESLNPNKILSPTITSSDIAGKFTSEDTSLTSEIKIKTEPGLERMDVSFTLVKNTNRGRQIRIGKVKRLTIKEKKERKEAKRLKQREKAAAVAAAKLQPPQMFEEETRMSATESNSRAHTPARTAIGENPDESMGSMGDHTSTSTSKNKKGRMEVIDLESGKELTVDQIAEYQWPLQGGELFMIQEQISNYLGVKSFKRKYPDLKRRPVEPEERAYLCDSGLVTESMCDLGLTAIWSVEVLDIMYQDFQDKYEDFRKYMREKQAKEMTNKQKAEKKKAEQGLSKVDTKEQAMQSAISWNQALNKARQEQRNCALDLQTWTIQFPQSKRSKMTKPMPKPGHYPLALIPGQYADYYRGYTPQELRYFPINTVLYGPMRPNEMHIMGGGSDGSQSESEDSSSSDDSSDTSSDDETEEDEREICKICGNDKSKNCSHCNIGISNNLNKAIRLSR</sequence>
<evidence type="ECO:0000256" key="1">
    <source>
        <dbReference type="SAM" id="MobiDB-lite"/>
    </source>
</evidence>
<feature type="compositionally biased region" description="Acidic residues" evidence="1">
    <location>
        <begin position="2261"/>
        <end position="2284"/>
    </location>
</feature>
<feature type="region of interest" description="Disordered" evidence="1">
    <location>
        <begin position="762"/>
        <end position="794"/>
    </location>
</feature>
<proteinExistence type="predicted"/>
<feature type="region of interest" description="Disordered" evidence="1">
    <location>
        <begin position="2246"/>
        <end position="2284"/>
    </location>
</feature>
<dbReference type="EMBL" id="GEDC01002441">
    <property type="protein sequence ID" value="JAS34857.1"/>
    <property type="molecule type" value="Transcribed_RNA"/>
</dbReference>
<feature type="compositionally biased region" description="Polar residues" evidence="1">
    <location>
        <begin position="1977"/>
        <end position="1986"/>
    </location>
</feature>
<evidence type="ECO:0008006" key="3">
    <source>
        <dbReference type="Google" id="ProtNLM"/>
    </source>
</evidence>
<dbReference type="CDD" id="cd21085">
    <property type="entry name" value="WH_NTD_PHF10"/>
    <property type="match status" value="1"/>
</dbReference>
<protein>
    <recommendedName>
        <fullName evidence="3">PHD finger protein 10</fullName>
    </recommendedName>
</protein>